<dbReference type="EMBL" id="OX465085">
    <property type="protein sequence ID" value="CAI9301202.1"/>
    <property type="molecule type" value="Genomic_DNA"/>
</dbReference>
<proteinExistence type="predicted"/>
<dbReference type="Proteomes" id="UP001177003">
    <property type="component" value="Chromosome 9"/>
</dbReference>
<evidence type="ECO:0000313" key="2">
    <source>
        <dbReference type="EMBL" id="CAI9301202.1"/>
    </source>
</evidence>
<evidence type="ECO:0000256" key="1">
    <source>
        <dbReference type="SAM" id="MobiDB-lite"/>
    </source>
</evidence>
<gene>
    <name evidence="2" type="ORF">LSALG_LOCUS39771</name>
</gene>
<sequence>MHFGLQTLGNDDDVLNLAQYVNDHKLIRVYTEHVNEATLALSTSPEYNKKMDFIKDKPLSSCIKKLAMDSVCVVKIGENKDDATNDIDQGFNEFDEEVNEFDLRLYQHILQSNFAVNEQNVDDKVHEGEDNAVNVFHEGEDNAVNMEVTKEFNEMNGFNEFNEMNEINDENVDMIDFVVDDGIEDNIETDEENHERSDGSEDSDDSEFWVDEDNIIPDAEVDMRDFYMNIDLEA</sequence>
<feature type="region of interest" description="Disordered" evidence="1">
    <location>
        <begin position="188"/>
        <end position="210"/>
    </location>
</feature>
<evidence type="ECO:0000313" key="3">
    <source>
        <dbReference type="Proteomes" id="UP001177003"/>
    </source>
</evidence>
<reference evidence="2" key="1">
    <citation type="submission" date="2023-04" db="EMBL/GenBank/DDBJ databases">
        <authorList>
            <person name="Vijverberg K."/>
            <person name="Xiong W."/>
            <person name="Schranz E."/>
        </authorList>
    </citation>
    <scope>NUCLEOTIDE SEQUENCE</scope>
</reference>
<keyword evidence="3" id="KW-1185">Reference proteome</keyword>
<protein>
    <submittedName>
        <fullName evidence="2">Uncharacterized protein</fullName>
    </submittedName>
</protein>
<feature type="compositionally biased region" description="Acidic residues" evidence="1">
    <location>
        <begin position="200"/>
        <end position="210"/>
    </location>
</feature>
<organism evidence="2 3">
    <name type="scientific">Lactuca saligna</name>
    <name type="common">Willowleaf lettuce</name>
    <dbReference type="NCBI Taxonomy" id="75948"/>
    <lineage>
        <taxon>Eukaryota</taxon>
        <taxon>Viridiplantae</taxon>
        <taxon>Streptophyta</taxon>
        <taxon>Embryophyta</taxon>
        <taxon>Tracheophyta</taxon>
        <taxon>Spermatophyta</taxon>
        <taxon>Magnoliopsida</taxon>
        <taxon>eudicotyledons</taxon>
        <taxon>Gunneridae</taxon>
        <taxon>Pentapetalae</taxon>
        <taxon>asterids</taxon>
        <taxon>campanulids</taxon>
        <taxon>Asterales</taxon>
        <taxon>Asteraceae</taxon>
        <taxon>Cichorioideae</taxon>
        <taxon>Cichorieae</taxon>
        <taxon>Lactucinae</taxon>
        <taxon>Lactuca</taxon>
    </lineage>
</organism>
<accession>A0AA36A0H5</accession>
<dbReference type="AlphaFoldDB" id="A0AA36A0H5"/>
<name>A0AA36A0H5_LACSI</name>